<gene>
    <name evidence="1" type="ORF">FG384_09675</name>
</gene>
<comment type="caution">
    <text evidence="1">The sequence shown here is derived from an EMBL/GenBank/DDBJ whole genome shotgun (WGS) entry which is preliminary data.</text>
</comment>
<dbReference type="OrthoDB" id="9793236at2"/>
<reference evidence="1 2" key="1">
    <citation type="submission" date="2019-06" db="EMBL/GenBank/DDBJ databases">
        <title>Psychrobacillus vulpis sp. nov., a new species isolated from feces of a red fox that inhabits in The Tablas de Daimiel Natural Park, Albacete, Spain.</title>
        <authorList>
            <person name="Rodriguez M."/>
            <person name="Reina J.C."/>
            <person name="Bejar V."/>
            <person name="Llamas I."/>
        </authorList>
    </citation>
    <scope>NUCLEOTIDE SEQUENCE [LARGE SCALE GENOMIC DNA]</scope>
    <source>
        <strain evidence="1 2">Z8</strain>
    </source>
</reference>
<evidence type="ECO:0000313" key="1">
    <source>
        <dbReference type="EMBL" id="TQR19923.1"/>
    </source>
</evidence>
<protein>
    <submittedName>
        <fullName evidence="1">Uncharacterized protein</fullName>
    </submittedName>
</protein>
<dbReference type="AlphaFoldDB" id="A0A544TR72"/>
<name>A0A544TR72_9BACI</name>
<organism evidence="1 2">
    <name type="scientific">Psychrobacillus vulpis</name>
    <dbReference type="NCBI Taxonomy" id="2325572"/>
    <lineage>
        <taxon>Bacteria</taxon>
        <taxon>Bacillati</taxon>
        <taxon>Bacillota</taxon>
        <taxon>Bacilli</taxon>
        <taxon>Bacillales</taxon>
        <taxon>Bacillaceae</taxon>
        <taxon>Psychrobacillus</taxon>
    </lineage>
</organism>
<sequence>MIRKGSRPLNYLPSSSSIEWSKYKQKNYLHFDERIKIEHMKSKLQDSEWVTSYAFLTFIKSDYTYNRA</sequence>
<accession>A0A544TR72</accession>
<evidence type="ECO:0000313" key="2">
    <source>
        <dbReference type="Proteomes" id="UP000316626"/>
    </source>
</evidence>
<dbReference type="Proteomes" id="UP000316626">
    <property type="component" value="Unassembled WGS sequence"/>
</dbReference>
<keyword evidence="2" id="KW-1185">Reference proteome</keyword>
<dbReference type="RefSeq" id="WP_142642401.1">
    <property type="nucleotide sequence ID" value="NZ_VDGI01000009.1"/>
</dbReference>
<dbReference type="EMBL" id="VDGI01000009">
    <property type="protein sequence ID" value="TQR19923.1"/>
    <property type="molecule type" value="Genomic_DNA"/>
</dbReference>
<proteinExistence type="predicted"/>